<dbReference type="GO" id="GO:0045547">
    <property type="term" value="F:ditrans,polycis-polyprenyl diphosphate synthase [(2E,6E)-farnesyl diphosphate specific] activity"/>
    <property type="evidence" value="ECO:0007669"/>
    <property type="project" value="TreeGrafter"/>
</dbReference>
<gene>
    <name evidence="5" type="ORF">NA56DRAFT_756919</name>
</gene>
<evidence type="ECO:0000256" key="1">
    <source>
        <dbReference type="ARBA" id="ARBA00005432"/>
    </source>
</evidence>
<dbReference type="GO" id="GO:0016094">
    <property type="term" value="P:polyprenol biosynthetic process"/>
    <property type="evidence" value="ECO:0007669"/>
    <property type="project" value="TreeGrafter"/>
</dbReference>
<keyword evidence="2 3" id="KW-0808">Transferase</keyword>
<evidence type="ECO:0000256" key="3">
    <source>
        <dbReference type="RuleBase" id="RU363018"/>
    </source>
</evidence>
<dbReference type="EMBL" id="KZ613573">
    <property type="protein sequence ID" value="PMD12028.1"/>
    <property type="molecule type" value="Genomic_DNA"/>
</dbReference>
<dbReference type="GO" id="GO:0005811">
    <property type="term" value="C:lipid droplet"/>
    <property type="evidence" value="ECO:0007669"/>
    <property type="project" value="TreeGrafter"/>
</dbReference>
<organism evidence="5 6">
    <name type="scientific">Hyaloscypha hepaticicola</name>
    <dbReference type="NCBI Taxonomy" id="2082293"/>
    <lineage>
        <taxon>Eukaryota</taxon>
        <taxon>Fungi</taxon>
        <taxon>Dikarya</taxon>
        <taxon>Ascomycota</taxon>
        <taxon>Pezizomycotina</taxon>
        <taxon>Leotiomycetes</taxon>
        <taxon>Helotiales</taxon>
        <taxon>Hyaloscyphaceae</taxon>
        <taxon>Hyaloscypha</taxon>
    </lineage>
</organism>
<evidence type="ECO:0000313" key="5">
    <source>
        <dbReference type="EMBL" id="PMD12028.1"/>
    </source>
</evidence>
<comment type="similarity">
    <text evidence="1 3">Belongs to the UPP synthase family.</text>
</comment>
<dbReference type="HAMAP" id="MF_01139">
    <property type="entry name" value="ISPT"/>
    <property type="match status" value="1"/>
</dbReference>
<dbReference type="PANTHER" id="PTHR10291">
    <property type="entry name" value="DEHYDRODOLICHYL DIPHOSPHATE SYNTHASE FAMILY MEMBER"/>
    <property type="match status" value="1"/>
</dbReference>
<dbReference type="STRING" id="1745343.A0A2J6PDB8"/>
<name>A0A2J6PDB8_9HELO</name>
<dbReference type="Pfam" id="PF01255">
    <property type="entry name" value="Prenyltransf"/>
    <property type="match status" value="1"/>
</dbReference>
<evidence type="ECO:0000313" key="6">
    <source>
        <dbReference type="Proteomes" id="UP000235672"/>
    </source>
</evidence>
<dbReference type="Gene3D" id="3.40.1180.10">
    <property type="entry name" value="Decaprenyl diphosphate synthase-like"/>
    <property type="match status" value="1"/>
</dbReference>
<dbReference type="AlphaFoldDB" id="A0A2J6PDB8"/>
<dbReference type="PROSITE" id="PS01066">
    <property type="entry name" value="UPP_SYNTHASE"/>
    <property type="match status" value="1"/>
</dbReference>
<dbReference type="NCBIfam" id="TIGR00055">
    <property type="entry name" value="uppS"/>
    <property type="match status" value="1"/>
</dbReference>
<dbReference type="InterPro" id="IPR036424">
    <property type="entry name" value="UPP_synth-like_sf"/>
</dbReference>
<dbReference type="CDD" id="cd00475">
    <property type="entry name" value="Cis_IPPS"/>
    <property type="match status" value="1"/>
</dbReference>
<dbReference type="PANTHER" id="PTHR10291:SF43">
    <property type="entry name" value="DEHYDRODOLICHYL DIPHOSPHATE SYNTHASE COMPLEX SUBUNIT DHDDS"/>
    <property type="match status" value="1"/>
</dbReference>
<reference evidence="5 6" key="1">
    <citation type="submission" date="2016-05" db="EMBL/GenBank/DDBJ databases">
        <title>A degradative enzymes factory behind the ericoid mycorrhizal symbiosis.</title>
        <authorList>
            <consortium name="DOE Joint Genome Institute"/>
            <person name="Martino E."/>
            <person name="Morin E."/>
            <person name="Grelet G."/>
            <person name="Kuo A."/>
            <person name="Kohler A."/>
            <person name="Daghino S."/>
            <person name="Barry K."/>
            <person name="Choi C."/>
            <person name="Cichocki N."/>
            <person name="Clum A."/>
            <person name="Copeland A."/>
            <person name="Hainaut M."/>
            <person name="Haridas S."/>
            <person name="Labutti K."/>
            <person name="Lindquist E."/>
            <person name="Lipzen A."/>
            <person name="Khouja H.-R."/>
            <person name="Murat C."/>
            <person name="Ohm R."/>
            <person name="Olson A."/>
            <person name="Spatafora J."/>
            <person name="Veneault-Fourrey C."/>
            <person name="Henrissat B."/>
            <person name="Grigoriev I."/>
            <person name="Martin F."/>
            <person name="Perotto S."/>
        </authorList>
    </citation>
    <scope>NUCLEOTIDE SEQUENCE [LARGE SCALE GENOMIC DNA]</scope>
    <source>
        <strain evidence="5 6">UAMH 7357</strain>
    </source>
</reference>
<dbReference type="GO" id="GO:0016020">
    <property type="term" value="C:membrane"/>
    <property type="evidence" value="ECO:0007669"/>
    <property type="project" value="TreeGrafter"/>
</dbReference>
<dbReference type="EC" id="2.5.1.-" evidence="3"/>
<evidence type="ECO:0000256" key="4">
    <source>
        <dbReference type="SAM" id="MobiDB-lite"/>
    </source>
</evidence>
<proteinExistence type="inferred from homology"/>
<dbReference type="GO" id="GO:1904423">
    <property type="term" value="C:dehydrodolichyl diphosphate synthase complex"/>
    <property type="evidence" value="ECO:0007669"/>
    <property type="project" value="TreeGrafter"/>
</dbReference>
<evidence type="ECO:0000256" key="2">
    <source>
        <dbReference type="ARBA" id="ARBA00022679"/>
    </source>
</evidence>
<feature type="region of interest" description="Disordered" evidence="4">
    <location>
        <begin position="209"/>
        <end position="259"/>
    </location>
</feature>
<keyword evidence="6" id="KW-1185">Reference proteome</keyword>
<dbReference type="OrthoDB" id="4173905at2759"/>
<dbReference type="InterPro" id="IPR018520">
    <property type="entry name" value="UPP_synth-like_CS"/>
</dbReference>
<dbReference type="GO" id="GO:0005783">
    <property type="term" value="C:endoplasmic reticulum"/>
    <property type="evidence" value="ECO:0007669"/>
    <property type="project" value="TreeGrafter"/>
</dbReference>
<feature type="compositionally biased region" description="Low complexity" evidence="4">
    <location>
        <begin position="212"/>
        <end position="240"/>
    </location>
</feature>
<protein>
    <recommendedName>
        <fullName evidence="3">Alkyl transferase</fullName>
        <ecNumber evidence="3">2.5.1.-</ecNumber>
    </recommendedName>
</protein>
<dbReference type="SUPFAM" id="SSF64005">
    <property type="entry name" value="Undecaprenyl diphosphate synthase"/>
    <property type="match status" value="1"/>
</dbReference>
<dbReference type="InterPro" id="IPR001441">
    <property type="entry name" value="UPP_synth-like"/>
</dbReference>
<accession>A0A2J6PDB8</accession>
<dbReference type="Proteomes" id="UP000235672">
    <property type="component" value="Unassembled WGS sequence"/>
</dbReference>
<sequence length="350" mass="39694">MSSPHLTQLRKWMLESPPVEWGINQVRELLIGAMRQGPIPQHIAFVMDGNRRFARSHKIETVEGHNLGFEALARILEVCYKSGVKVVTVYAFSIENFKRSKYEVDALMEMAKIKLFQLAQHGELLDRYGASVRVLGQRELVKEDVLEAIDKAVELTKHNGDCALNICFPYTSRDEITTAIRNTVEDYSKPLAAHARPFSQTRITQKIRSRNLSTSPLRASSPTPSSTSDVDDSISSSTTLNPESPPTDSRENAVYPDPETITSETIGGHIFTANDPPLDLLIRTSGVKRLSDFMLWQCHEDTEIVFLDCLWPEFDLWNFLPVLVEWQWRQKHIEDKSSVAGVKSLKTKIR</sequence>